<dbReference type="eggNOG" id="COG0168">
    <property type="taxonomic scope" value="Bacteria"/>
</dbReference>
<dbReference type="GO" id="GO:0015379">
    <property type="term" value="F:potassium:chloride symporter activity"/>
    <property type="evidence" value="ECO:0007669"/>
    <property type="project" value="InterPro"/>
</dbReference>
<feature type="transmembrane region" description="Helical" evidence="13">
    <location>
        <begin position="389"/>
        <end position="410"/>
    </location>
</feature>
<evidence type="ECO:0000256" key="1">
    <source>
        <dbReference type="ARBA" id="ARBA00004429"/>
    </source>
</evidence>
<evidence type="ECO:0000256" key="4">
    <source>
        <dbReference type="ARBA" id="ARBA00022475"/>
    </source>
</evidence>
<dbReference type="GO" id="GO:0046872">
    <property type="term" value="F:metal ion binding"/>
    <property type="evidence" value="ECO:0007669"/>
    <property type="project" value="UniProtKB-KW"/>
</dbReference>
<dbReference type="KEGG" id="tpi:TREPR_3241"/>
<reference evidence="14 15" key="2">
    <citation type="journal article" date="2011" name="ISME J.">
        <title>RNA-seq reveals cooperative metabolic interactions between two termite-gut spirochete species in co-culture.</title>
        <authorList>
            <person name="Rosenthal A.Z."/>
            <person name="Matson E.G."/>
            <person name="Eldar A."/>
            <person name="Leadbetter J.R."/>
        </authorList>
    </citation>
    <scope>NUCLEOTIDE SEQUENCE [LARGE SCALE GENOMIC DNA]</scope>
    <source>
        <strain evidence="15">ATCC BAA-887 / DSM 12427 / ZAS-2</strain>
    </source>
</reference>
<organism evidence="14 15">
    <name type="scientific">Treponema primitia (strain ATCC BAA-887 / DSM 12427 / ZAS-2)</name>
    <dbReference type="NCBI Taxonomy" id="545694"/>
    <lineage>
        <taxon>Bacteria</taxon>
        <taxon>Pseudomonadati</taxon>
        <taxon>Spirochaetota</taxon>
        <taxon>Spirochaetia</taxon>
        <taxon>Spirochaetales</taxon>
        <taxon>Treponemataceae</taxon>
        <taxon>Treponema</taxon>
    </lineage>
</organism>
<dbReference type="PANTHER" id="PTHR32024">
    <property type="entry name" value="TRK SYSTEM POTASSIUM UPTAKE PROTEIN TRKG-RELATED"/>
    <property type="match status" value="1"/>
</dbReference>
<evidence type="ECO:0000256" key="5">
    <source>
        <dbReference type="ARBA" id="ARBA00022519"/>
    </source>
</evidence>
<dbReference type="Pfam" id="PF02386">
    <property type="entry name" value="TrkH"/>
    <property type="match status" value="1"/>
</dbReference>
<keyword evidence="11 13" id="KW-0472">Membrane</keyword>
<dbReference type="RefSeq" id="WP_015707028.1">
    <property type="nucleotide sequence ID" value="NC_015578.1"/>
</dbReference>
<dbReference type="AlphaFoldDB" id="F5YKX5"/>
<dbReference type="HOGENOM" id="CLU_030708_0_2_12"/>
<evidence type="ECO:0000256" key="8">
    <source>
        <dbReference type="ARBA" id="ARBA00022958"/>
    </source>
</evidence>
<feature type="transmembrane region" description="Helical" evidence="13">
    <location>
        <begin position="454"/>
        <end position="474"/>
    </location>
</feature>
<feature type="binding site" evidence="12">
    <location>
        <position position="314"/>
    </location>
    <ligand>
        <name>K(+)</name>
        <dbReference type="ChEBI" id="CHEBI:29103"/>
    </ligand>
</feature>
<dbReference type="GO" id="GO:0005886">
    <property type="term" value="C:plasma membrane"/>
    <property type="evidence" value="ECO:0007669"/>
    <property type="project" value="UniProtKB-SubCell"/>
</dbReference>
<evidence type="ECO:0000256" key="10">
    <source>
        <dbReference type="ARBA" id="ARBA00023065"/>
    </source>
</evidence>
<feature type="binding site" evidence="12">
    <location>
        <position position="112"/>
    </location>
    <ligand>
        <name>K(+)</name>
        <dbReference type="ChEBI" id="CHEBI:29103"/>
    </ligand>
</feature>
<sequence length="481" mass="52459">MRTLTLLRILVILLGVGALIMLIPLALALILGEQRMIWALGLPAGIIIAAALPAFFSYRKNPLRFRARDGFLLVFLTWVGMSLLGAMPFYLSAREFSFTNAFFESACGFATTGATTITDVEALPKSLLLWRSISHWVGGMGIVLLTVALMPLLGVGGFQLIKAEVSGPEKERITPKITATAKVMWFTYCILTAVLVILFRIGGMEWLDAFCHSFTTMASGGISTKNSGLSWYNSAFIDHVTMVFMLLAGLNFNLYFRLARGKFKDIITNTEARVYLGIFLISAAAITFTLIPVYGSLSASWRFGAFHAASILSTTGAVIADYSVWPAFAQAILFALMFVGGCSSSTAGGIKVIRHVVLWKQTGNELRRILFPQGVFSIQLNKKVGRKDVVYGVSAFVFLYAAVVTIVALITAASGVDIFSSFSTALSVISNIGVGFGAIGPGHNFGAFPDQLKWLYSFAMIAGRLELWTVLILFTPEYWRR</sequence>
<feature type="transmembrane region" description="Helical" evidence="13">
    <location>
        <begin position="179"/>
        <end position="199"/>
    </location>
</feature>
<feature type="transmembrane region" description="Helical" evidence="13">
    <location>
        <begin position="301"/>
        <end position="320"/>
    </location>
</feature>
<evidence type="ECO:0000256" key="2">
    <source>
        <dbReference type="ARBA" id="ARBA00009137"/>
    </source>
</evidence>
<feature type="transmembrane region" description="Helical" evidence="13">
    <location>
        <begin position="70"/>
        <end position="91"/>
    </location>
</feature>
<keyword evidence="4" id="KW-1003">Cell membrane</keyword>
<evidence type="ECO:0000256" key="9">
    <source>
        <dbReference type="ARBA" id="ARBA00022989"/>
    </source>
</evidence>
<keyword evidence="12" id="KW-0479">Metal-binding</keyword>
<feature type="binding site" evidence="12">
    <location>
        <position position="111"/>
    </location>
    <ligand>
        <name>K(+)</name>
        <dbReference type="ChEBI" id="CHEBI:29103"/>
    </ligand>
</feature>
<evidence type="ECO:0000256" key="11">
    <source>
        <dbReference type="ARBA" id="ARBA00023136"/>
    </source>
</evidence>
<accession>F5YKX5</accession>
<evidence type="ECO:0000256" key="13">
    <source>
        <dbReference type="SAM" id="Phobius"/>
    </source>
</evidence>
<evidence type="ECO:0000313" key="15">
    <source>
        <dbReference type="Proteomes" id="UP000009223"/>
    </source>
</evidence>
<dbReference type="InterPro" id="IPR004772">
    <property type="entry name" value="TrkH"/>
</dbReference>
<evidence type="ECO:0000256" key="7">
    <source>
        <dbReference type="ARBA" id="ARBA00022692"/>
    </source>
</evidence>
<feature type="transmembrane region" description="Helical" evidence="13">
    <location>
        <begin position="422"/>
        <end position="442"/>
    </location>
</feature>
<keyword evidence="10" id="KW-0406">Ion transport</keyword>
<evidence type="ECO:0000256" key="12">
    <source>
        <dbReference type="PIRSR" id="PIRSR006247-1"/>
    </source>
</evidence>
<reference evidence="15" key="1">
    <citation type="submission" date="2009-12" db="EMBL/GenBank/DDBJ databases">
        <title>Complete sequence of Treponema primitia strain ZAS-2.</title>
        <authorList>
            <person name="Tetu S.G."/>
            <person name="Matson E."/>
            <person name="Ren Q."/>
            <person name="Seshadri R."/>
            <person name="Elbourne L."/>
            <person name="Hassan K.A."/>
            <person name="Durkin A."/>
            <person name="Radune D."/>
            <person name="Mohamoud Y."/>
            <person name="Shay R."/>
            <person name="Jin S."/>
            <person name="Zhang X."/>
            <person name="Lucey K."/>
            <person name="Ballor N.R."/>
            <person name="Ottesen E."/>
            <person name="Rosenthal R."/>
            <person name="Allen A."/>
            <person name="Leadbetter J.R."/>
            <person name="Paulsen I.T."/>
        </authorList>
    </citation>
    <scope>NUCLEOTIDE SEQUENCE [LARGE SCALE GENOMIC DNA]</scope>
    <source>
        <strain evidence="15">ATCC BAA-887 / DSM 12427 / ZAS-2</strain>
    </source>
</reference>
<dbReference type="EMBL" id="CP001843">
    <property type="protein sequence ID" value="AEF84890.1"/>
    <property type="molecule type" value="Genomic_DNA"/>
</dbReference>
<keyword evidence="6" id="KW-0633">Potassium transport</keyword>
<evidence type="ECO:0000256" key="6">
    <source>
        <dbReference type="ARBA" id="ARBA00022538"/>
    </source>
</evidence>
<feature type="transmembrane region" description="Helical" evidence="13">
    <location>
        <begin position="133"/>
        <end position="158"/>
    </location>
</feature>
<protein>
    <submittedName>
        <fullName evidence="14">Trk system potassium uptake protein TrkH</fullName>
    </submittedName>
</protein>
<feature type="transmembrane region" description="Helical" evidence="13">
    <location>
        <begin position="332"/>
        <end position="353"/>
    </location>
</feature>
<feature type="binding site" evidence="12">
    <location>
        <position position="315"/>
    </location>
    <ligand>
        <name>K(+)</name>
        <dbReference type="ChEBI" id="CHEBI:29103"/>
    </ligand>
</feature>
<feature type="transmembrane region" description="Helical" evidence="13">
    <location>
        <begin position="37"/>
        <end position="58"/>
    </location>
</feature>
<gene>
    <name evidence="14" type="ordered locus">TREPR_3241</name>
</gene>
<feature type="binding site" evidence="12">
    <location>
        <position position="220"/>
    </location>
    <ligand>
        <name>K(+)</name>
        <dbReference type="ChEBI" id="CHEBI:29103"/>
    </ligand>
</feature>
<keyword evidence="5" id="KW-0997">Cell inner membrane</keyword>
<keyword evidence="3" id="KW-0813">Transport</keyword>
<evidence type="ECO:0000256" key="3">
    <source>
        <dbReference type="ARBA" id="ARBA00022448"/>
    </source>
</evidence>
<dbReference type="STRING" id="545694.TREPR_3241"/>
<proteinExistence type="inferred from homology"/>
<feature type="binding site" evidence="12">
    <location>
        <position position="431"/>
    </location>
    <ligand>
        <name>K(+)</name>
        <dbReference type="ChEBI" id="CHEBI:29103"/>
    </ligand>
</feature>
<feature type="transmembrane region" description="Helical" evidence="13">
    <location>
        <begin position="274"/>
        <end position="295"/>
    </location>
</feature>
<comment type="subcellular location">
    <subcellularLocation>
        <location evidence="1">Cell inner membrane</location>
        <topology evidence="1">Multi-pass membrane protein</topology>
    </subcellularLocation>
</comment>
<dbReference type="InterPro" id="IPR003445">
    <property type="entry name" value="Cat_transpt"/>
</dbReference>
<keyword evidence="8 12" id="KW-0630">Potassium</keyword>
<keyword evidence="15" id="KW-1185">Reference proteome</keyword>
<dbReference type="Proteomes" id="UP000009223">
    <property type="component" value="Chromosome"/>
</dbReference>
<keyword evidence="7 13" id="KW-0812">Transmembrane</keyword>
<dbReference type="PANTHER" id="PTHR32024:SF2">
    <property type="entry name" value="TRK SYSTEM POTASSIUM UPTAKE PROTEIN TRKG-RELATED"/>
    <property type="match status" value="1"/>
</dbReference>
<comment type="similarity">
    <text evidence="2">Belongs to the TrkH potassium transport family.</text>
</comment>
<dbReference type="PIRSF" id="PIRSF006247">
    <property type="entry name" value="TrkH"/>
    <property type="match status" value="1"/>
</dbReference>
<name>F5YKX5_TREPZ</name>
<keyword evidence="9 13" id="KW-1133">Transmembrane helix</keyword>
<evidence type="ECO:0000313" key="14">
    <source>
        <dbReference type="EMBL" id="AEF84890.1"/>
    </source>
</evidence>
<feature type="transmembrane region" description="Helical" evidence="13">
    <location>
        <begin position="7"/>
        <end position="31"/>
    </location>
</feature>
<feature type="transmembrane region" description="Helical" evidence="13">
    <location>
        <begin position="236"/>
        <end position="254"/>
    </location>
</feature>